<dbReference type="GeneID" id="26122579"/>
<accession>A0A0M3LEJ2</accession>
<protein>
    <submittedName>
        <fullName evidence="4">Protein TE5</fullName>
    </submittedName>
</protein>
<dbReference type="Gene3D" id="2.60.40.10">
    <property type="entry name" value="Immunoglobulins"/>
    <property type="match status" value="1"/>
</dbReference>
<dbReference type="Proteomes" id="UP000208106">
    <property type="component" value="Segment"/>
</dbReference>
<feature type="region of interest" description="Disordered" evidence="2">
    <location>
        <begin position="139"/>
        <end position="230"/>
    </location>
</feature>
<dbReference type="PROSITE" id="PS50835">
    <property type="entry name" value="IG_LIKE"/>
    <property type="match status" value="1"/>
</dbReference>
<dbReference type="RefSeq" id="YP_009176860.1">
    <property type="nucleotide sequence ID" value="NC_027916.2"/>
</dbReference>
<name>A0A0M3LEJ2_9ALPH</name>
<organism evidence="4 5">
    <name type="scientific">Testudinid alphaherpesvirus 3</name>
    <dbReference type="NCBI Taxonomy" id="2560801"/>
    <lineage>
        <taxon>Viruses</taxon>
        <taxon>Duplodnaviria</taxon>
        <taxon>Heunggongvirae</taxon>
        <taxon>Peploviricota</taxon>
        <taxon>Herviviricetes</taxon>
        <taxon>Herpesvirales</taxon>
        <taxon>Orthoherpesviridae</taxon>
        <taxon>Alphaherpesvirinae</taxon>
        <taxon>Scutavirus</taxon>
        <taxon>Scutavirus testudinidalpha3</taxon>
    </lineage>
</organism>
<evidence type="ECO:0000313" key="5">
    <source>
        <dbReference type="Proteomes" id="UP000208106"/>
    </source>
</evidence>
<dbReference type="EMBL" id="KM924292">
    <property type="protein sequence ID" value="AIU39315.1"/>
    <property type="molecule type" value="Genomic_DNA"/>
</dbReference>
<feature type="domain" description="Ig-like" evidence="3">
    <location>
        <begin position="358"/>
        <end position="454"/>
    </location>
</feature>
<evidence type="ECO:0000256" key="1">
    <source>
        <dbReference type="ARBA" id="ARBA00022581"/>
    </source>
</evidence>
<sequence length="774" mass="89141">MAREVLFLLLSILFAKDTRASECPYTYQYLAETLARDGVDAWWYVYRDRLESAWYGVPLTRDLTDTGYIIPACPELSAQLRNLEGINGTNGGRDCHCLGDAYLLPEGTPQMTLSLRRYRLHARPDKACFCFEPERVTRTERPERVTRTERPERVTRTERPERVTRTERPERVTRTERPERVTRTERPERVTRTERPERVTRTERPERVTRTERPERVTRTERPERVTRTERPDSHYTLQEGQYGKIEQLGLVSCILKTSPTKFVYMPCQQDCITDSGESGPCSKFYNTTWDIVILKSGNFDSALAAYCRRQQSCVYAFGNVIHAELFSADDCLGSGNLCSKIKQTAFKRIYAPWERNVSLPCYFRDVASVLSSPEGLELQWTMTRSEQGPVVENVLKFADGQYDTAWQSASFAERVSGNLTRWLSYDGSVELRNVENDRGYYTCTIKDVAKDLHYVPNGIRVISYLYYEAVYEKIQREGNHTSITVVIRGDPEAQMIWTGDGMLSQENRSIPNAQGYYSYETTAKYNNNSTVATLTAWYQHYESVFYFSLMGYQCILCSGDRDPVFIPCKNITERVDLILVWPGKIDSLALKLVTGFAEKNNGSAVYAFGDTNEATDLNSTIRVCFNRADCPLTAGQTTIWLNQTAMIYNGTRVIRYYPVPGYTMYFLPRQGLDTWLDMAVDSVARPWLMVDDNNTKPCFWSTWAIDLVEFSEDIESVGEPRLIIEDSRSCGGVIGFCQQSRRRVRLWNDRTDKRTSLPVTNRFLLHRNKIATY</sequence>
<evidence type="ECO:0000259" key="3">
    <source>
        <dbReference type="PROSITE" id="PS50835"/>
    </source>
</evidence>
<evidence type="ECO:0000256" key="2">
    <source>
        <dbReference type="SAM" id="MobiDB-lite"/>
    </source>
</evidence>
<evidence type="ECO:0000313" key="4">
    <source>
        <dbReference type="EMBL" id="AIU39315.1"/>
    </source>
</evidence>
<keyword evidence="1" id="KW-0945">Host-virus interaction</keyword>
<reference evidence="4 5" key="1">
    <citation type="journal article" date="2015" name="J. Virol.">
        <title>The Genome of a Tortoise Herpesvirus (Testudinid Herpesvirus 3) Has a Novel Structure and Contains a Large Region That Is Not Required for Replication In Vitro or Virulence In Vivo.</title>
        <authorList>
            <person name="Gandar F."/>
            <person name="Wilkie G.S."/>
            <person name="Gatherer D."/>
            <person name="Kerr K."/>
            <person name="Marlier D."/>
            <person name="Diez M."/>
            <person name="Marschang R.E."/>
            <person name="Mast J."/>
            <person name="Dewals B.G."/>
            <person name="Davison A.J."/>
            <person name="Vanderplasschen A.F."/>
        </authorList>
    </citation>
    <scope>NUCLEOTIDE SEQUENCE [LARGE SCALE GENOMIC DNA]</scope>
    <source>
        <strain evidence="4 5">1976</strain>
    </source>
</reference>
<dbReference type="InterPro" id="IPR007110">
    <property type="entry name" value="Ig-like_dom"/>
</dbReference>
<keyword evidence="5" id="KW-1185">Reference proteome</keyword>
<gene>
    <name evidence="4" type="primary">TE5</name>
</gene>
<proteinExistence type="predicted"/>
<dbReference type="KEGG" id="vg:26122579"/>
<dbReference type="InterPro" id="IPR013783">
    <property type="entry name" value="Ig-like_fold"/>
</dbReference>